<evidence type="ECO:0000313" key="2">
    <source>
        <dbReference type="Proteomes" id="UP000593567"/>
    </source>
</evidence>
<dbReference type="AlphaFoldDB" id="A0A7J7JPK3"/>
<sequence>MVRRQYSVLRDVDGYPLSPIPFGGVYLPLECSPAECYKTPLLLAYDRSHFTAVVTMATGKSKKEASAMRDIVPLTGPECDLLPMHFFVDPGKDVDWNNLPEDSSTMKSVINSVHNYLEIKNIPLDQIQSGRLCPDESHASTNSSVSQNFDVTVVSL</sequence>
<dbReference type="Proteomes" id="UP000593567">
    <property type="component" value="Unassembled WGS sequence"/>
</dbReference>
<reference evidence="1" key="1">
    <citation type="submission" date="2020-06" db="EMBL/GenBank/DDBJ databases">
        <title>Draft genome of Bugula neritina, a colonial animal packing powerful symbionts and potential medicines.</title>
        <authorList>
            <person name="Rayko M."/>
        </authorList>
    </citation>
    <scope>NUCLEOTIDE SEQUENCE [LARGE SCALE GENOMIC DNA]</scope>
    <source>
        <strain evidence="1">Kwan_BN1</strain>
    </source>
</reference>
<dbReference type="EMBL" id="VXIV02002062">
    <property type="protein sequence ID" value="KAF6027611.1"/>
    <property type="molecule type" value="Genomic_DNA"/>
</dbReference>
<accession>A0A7J7JPK3</accession>
<organism evidence="1 2">
    <name type="scientific">Bugula neritina</name>
    <name type="common">Brown bryozoan</name>
    <name type="synonym">Sertularia neritina</name>
    <dbReference type="NCBI Taxonomy" id="10212"/>
    <lineage>
        <taxon>Eukaryota</taxon>
        <taxon>Metazoa</taxon>
        <taxon>Spiralia</taxon>
        <taxon>Lophotrochozoa</taxon>
        <taxon>Bryozoa</taxon>
        <taxon>Gymnolaemata</taxon>
        <taxon>Cheilostomatida</taxon>
        <taxon>Flustrina</taxon>
        <taxon>Buguloidea</taxon>
        <taxon>Bugulidae</taxon>
        <taxon>Bugula</taxon>
    </lineage>
</organism>
<gene>
    <name evidence="1" type="ORF">EB796_014081</name>
</gene>
<dbReference type="OrthoDB" id="10064699at2759"/>
<comment type="caution">
    <text evidence="1">The sequence shown here is derived from an EMBL/GenBank/DDBJ whole genome shotgun (WGS) entry which is preliminary data.</text>
</comment>
<protein>
    <submittedName>
        <fullName evidence="1">Uncharacterized protein</fullName>
    </submittedName>
</protein>
<proteinExistence type="predicted"/>
<name>A0A7J7JPK3_BUGNE</name>
<keyword evidence="2" id="KW-1185">Reference proteome</keyword>
<evidence type="ECO:0000313" key="1">
    <source>
        <dbReference type="EMBL" id="KAF6027611.1"/>
    </source>
</evidence>